<evidence type="ECO:0000259" key="5">
    <source>
        <dbReference type="PROSITE" id="PS50255"/>
    </source>
</evidence>
<dbReference type="RefSeq" id="XP_001273038.1">
    <property type="nucleotide sequence ID" value="XM_001273037.1"/>
</dbReference>
<dbReference type="AlphaFoldDB" id="A1CFG3"/>
<dbReference type="PROSITE" id="PS50255">
    <property type="entry name" value="CYTOCHROME_B5_2"/>
    <property type="match status" value="1"/>
</dbReference>
<sequence length="81" mass="8808">MSQLSKSIALEQLANHNTLESLWTTDVYDLTTFSLDHPGGIETLETCAGADGTDLYEYAGHSESNMAKMQQYHVGQLAGSL</sequence>
<keyword evidence="7" id="KW-1185">Reference proteome</keyword>
<dbReference type="Pfam" id="PF00173">
    <property type="entry name" value="Cyt-b5"/>
    <property type="match status" value="1"/>
</dbReference>
<dbReference type="VEuPathDB" id="FungiDB:ACLA_093110"/>
<name>A1CFG3_ASPCL</name>
<comment type="similarity">
    <text evidence="4">Belongs to the cytochrome b5 family.</text>
</comment>
<dbReference type="GO" id="GO:0020037">
    <property type="term" value="F:heme binding"/>
    <property type="evidence" value="ECO:0007669"/>
    <property type="project" value="TreeGrafter"/>
</dbReference>
<accession>A1CFG3</accession>
<proteinExistence type="inferred from homology"/>
<dbReference type="GO" id="GO:0046872">
    <property type="term" value="F:metal ion binding"/>
    <property type="evidence" value="ECO:0007669"/>
    <property type="project" value="UniProtKB-KW"/>
</dbReference>
<organism evidence="6 7">
    <name type="scientific">Aspergillus clavatus (strain ATCC 1007 / CBS 513.65 / DSM 816 / NCTC 3887 / NRRL 1 / QM 1276 / 107)</name>
    <dbReference type="NCBI Taxonomy" id="344612"/>
    <lineage>
        <taxon>Eukaryota</taxon>
        <taxon>Fungi</taxon>
        <taxon>Dikarya</taxon>
        <taxon>Ascomycota</taxon>
        <taxon>Pezizomycotina</taxon>
        <taxon>Eurotiomycetes</taxon>
        <taxon>Eurotiomycetidae</taxon>
        <taxon>Eurotiales</taxon>
        <taxon>Aspergillaceae</taxon>
        <taxon>Aspergillus</taxon>
        <taxon>Aspergillus subgen. Fumigati</taxon>
    </lineage>
</organism>
<dbReference type="InterPro" id="IPR050668">
    <property type="entry name" value="Cytochrome_b5"/>
</dbReference>
<dbReference type="GO" id="GO:0016020">
    <property type="term" value="C:membrane"/>
    <property type="evidence" value="ECO:0007669"/>
    <property type="project" value="TreeGrafter"/>
</dbReference>
<keyword evidence="2" id="KW-0479">Metal-binding</keyword>
<dbReference type="SMART" id="SM01117">
    <property type="entry name" value="Cyt-b5"/>
    <property type="match status" value="1"/>
</dbReference>
<dbReference type="Proteomes" id="UP000006701">
    <property type="component" value="Unassembled WGS sequence"/>
</dbReference>
<dbReference type="EMBL" id="DS027052">
    <property type="protein sequence ID" value="EAW11612.1"/>
    <property type="molecule type" value="Genomic_DNA"/>
</dbReference>
<dbReference type="STRING" id="344612.A1CFG3"/>
<dbReference type="InterPro" id="IPR036400">
    <property type="entry name" value="Cyt_B5-like_heme/steroid_sf"/>
</dbReference>
<reference evidence="6 7" key="1">
    <citation type="journal article" date="2008" name="PLoS Genet.">
        <title>Genomic islands in the pathogenic filamentous fungus Aspergillus fumigatus.</title>
        <authorList>
            <person name="Fedorova N.D."/>
            <person name="Khaldi N."/>
            <person name="Joardar V.S."/>
            <person name="Maiti R."/>
            <person name="Amedeo P."/>
            <person name="Anderson M.J."/>
            <person name="Crabtree J."/>
            <person name="Silva J.C."/>
            <person name="Badger J.H."/>
            <person name="Albarraq A."/>
            <person name="Angiuoli S."/>
            <person name="Bussey H."/>
            <person name="Bowyer P."/>
            <person name="Cotty P.J."/>
            <person name="Dyer P.S."/>
            <person name="Egan A."/>
            <person name="Galens K."/>
            <person name="Fraser-Liggett C.M."/>
            <person name="Haas B.J."/>
            <person name="Inman J.M."/>
            <person name="Kent R."/>
            <person name="Lemieux S."/>
            <person name="Malavazi I."/>
            <person name="Orvis J."/>
            <person name="Roemer T."/>
            <person name="Ronning C.M."/>
            <person name="Sundaram J.P."/>
            <person name="Sutton G."/>
            <person name="Turner G."/>
            <person name="Venter J.C."/>
            <person name="White O.R."/>
            <person name="Whitty B.R."/>
            <person name="Youngman P."/>
            <person name="Wolfe K.H."/>
            <person name="Goldman G.H."/>
            <person name="Wortman J.R."/>
            <person name="Jiang B."/>
            <person name="Denning D.W."/>
            <person name="Nierman W.C."/>
        </authorList>
    </citation>
    <scope>NUCLEOTIDE SEQUENCE [LARGE SCALE GENOMIC DNA]</scope>
    <source>
        <strain evidence="7">ATCC 1007 / CBS 513.65 / DSM 816 / NCTC 3887 / NRRL 1</strain>
    </source>
</reference>
<dbReference type="eggNOG" id="KOG0537">
    <property type="taxonomic scope" value="Eukaryota"/>
</dbReference>
<evidence type="ECO:0000313" key="6">
    <source>
        <dbReference type="EMBL" id="EAW11612.1"/>
    </source>
</evidence>
<evidence type="ECO:0000313" key="7">
    <source>
        <dbReference type="Proteomes" id="UP000006701"/>
    </source>
</evidence>
<dbReference type="HOGENOM" id="CLU_102602_4_3_1"/>
<evidence type="ECO:0000256" key="2">
    <source>
        <dbReference type="ARBA" id="ARBA00022723"/>
    </source>
</evidence>
<dbReference type="Gene3D" id="3.10.120.10">
    <property type="entry name" value="Cytochrome b5-like heme/steroid binding domain"/>
    <property type="match status" value="1"/>
</dbReference>
<dbReference type="InterPro" id="IPR001199">
    <property type="entry name" value="Cyt_B5-like_heme/steroid-bd"/>
</dbReference>
<keyword evidence="3" id="KW-0408">Iron</keyword>
<dbReference type="OrthoDB" id="260519at2759"/>
<gene>
    <name evidence="6" type="ORF">ACLA_093110</name>
</gene>
<protein>
    <submittedName>
        <fullName evidence="6">Cytochrome b5-like heme/steroid binding domain protein</fullName>
    </submittedName>
</protein>
<dbReference type="SUPFAM" id="SSF55856">
    <property type="entry name" value="Cytochrome b5-like heme/steroid binding domain"/>
    <property type="match status" value="1"/>
</dbReference>
<dbReference type="PANTHER" id="PTHR19359:SF14">
    <property type="entry name" value="CYTOCHROME B5 A"/>
    <property type="match status" value="1"/>
</dbReference>
<feature type="domain" description="Cytochrome b5 heme-binding" evidence="5">
    <location>
        <begin position="5"/>
        <end position="78"/>
    </location>
</feature>
<dbReference type="OMA" id="EGNIANM"/>
<evidence type="ECO:0000256" key="1">
    <source>
        <dbReference type="ARBA" id="ARBA00022617"/>
    </source>
</evidence>
<dbReference type="PRINTS" id="PR00363">
    <property type="entry name" value="CYTOCHROMEB5"/>
</dbReference>
<evidence type="ECO:0000256" key="3">
    <source>
        <dbReference type="ARBA" id="ARBA00023004"/>
    </source>
</evidence>
<keyword evidence="1" id="KW-0349">Heme</keyword>
<evidence type="ECO:0000256" key="4">
    <source>
        <dbReference type="ARBA" id="ARBA00038168"/>
    </source>
</evidence>
<dbReference type="GeneID" id="4704907"/>
<dbReference type="KEGG" id="act:ACLA_093110"/>
<dbReference type="PANTHER" id="PTHR19359">
    <property type="entry name" value="CYTOCHROME B5"/>
    <property type="match status" value="1"/>
</dbReference>